<evidence type="ECO:0000256" key="5">
    <source>
        <dbReference type="SAM" id="MobiDB-lite"/>
    </source>
</evidence>
<sequence>MTGKEKTSPKFEDPNHPLYLHHSDHPGVVLVSQPLAEDNYSTWSRAMMMALRAKNKVGFVDGSLEMPGSSSADELQQWNRCNDMVKSWLLNSLSREIAPSVIYCDLALEIWVELKERFSQVSSPHVFQIEREIHNLSQDTMSVVTYFTKLKGLWDELSSLCAIPSCTCGAMTEALRYQQRQRTMKFLMGLNESYFAVRGQILLMDPLPSVNRAYSLVLQEERQREVSSYKPTTLDVAALMVKENLNAQERKNYKNAGKKKGEKNERPKCTHCRWEGHTIDTCYRIHGYPPGHRLHKASSQPSANQVSLPMIENKASGGVMLSQEQYQQLLSLLSDANKSPMAHNVGSTSTMSPLSDAPDGGLPVTPPISSPSNQSSPLVSPANAIPDLPTPTSNLTPVPPNASSLNLDQMEPQEITRKSSRTTKPPDYLRDFHLGCRLPSQTTQSSDSAMAGLPGMEPSSAGMKKPDLGISMNENSSGGGGDQEEDERENSDEPREGAIEVATGGRRPRGRPPGSKNKPKPPIFVTRDSPNALRSHVMEVANGSDVAESIANFARRRQRGVCVLSASGTVTNVTLRNPSSTGAVMALHGRFEILSLTGSFLPGPAPPGSTGLTIYLAGGQGQVVGGSVVGPLIAAGPVMVIAATFSNATYERLPLEEEEEGSGGGQGQVGGGSPPGMGSGGGGGGGQQHGGMVGEPGLMPVFNLGPNSLVPNGGQMSHDAFAWNQGRPPY</sequence>
<dbReference type="PANTHER" id="PTHR31100">
    <property type="entry name" value="AT-HOOK MOTIF NUCLEAR-LOCALIZED PROTEIN 15"/>
    <property type="match status" value="1"/>
</dbReference>
<gene>
    <name evidence="7" type="ORF">RHSIM_Rhsim05G0175500</name>
</gene>
<dbReference type="Proteomes" id="UP000626092">
    <property type="component" value="Unassembled WGS sequence"/>
</dbReference>
<comment type="caution">
    <text evidence="7">The sequence shown here is derived from an EMBL/GenBank/DDBJ whole genome shotgun (WGS) entry which is preliminary data.</text>
</comment>
<feature type="compositionally biased region" description="Polar residues" evidence="5">
    <location>
        <begin position="439"/>
        <end position="448"/>
    </location>
</feature>
<dbReference type="AlphaFoldDB" id="A0A834H1A0"/>
<dbReference type="Pfam" id="PF03732">
    <property type="entry name" value="Retrotrans_gag"/>
    <property type="match status" value="1"/>
</dbReference>
<reference evidence="7" key="1">
    <citation type="submission" date="2019-11" db="EMBL/GenBank/DDBJ databases">
        <authorList>
            <person name="Liu Y."/>
            <person name="Hou J."/>
            <person name="Li T.-Q."/>
            <person name="Guan C.-H."/>
            <person name="Wu X."/>
            <person name="Wu H.-Z."/>
            <person name="Ling F."/>
            <person name="Zhang R."/>
            <person name="Shi X.-G."/>
            <person name="Ren J.-P."/>
            <person name="Chen E.-F."/>
            <person name="Sun J.-M."/>
        </authorList>
    </citation>
    <scope>NUCLEOTIDE SEQUENCE</scope>
    <source>
        <strain evidence="7">Adult_tree_wgs_1</strain>
        <tissue evidence="7">Leaves</tissue>
    </source>
</reference>
<evidence type="ECO:0000256" key="4">
    <source>
        <dbReference type="ARBA" id="ARBA00023163"/>
    </source>
</evidence>
<dbReference type="InterPro" id="IPR005175">
    <property type="entry name" value="PPC_dom"/>
</dbReference>
<dbReference type="Pfam" id="PF03479">
    <property type="entry name" value="PCC"/>
    <property type="match status" value="1"/>
</dbReference>
<name>A0A834H1A0_RHOSS</name>
<dbReference type="InterPro" id="IPR005162">
    <property type="entry name" value="Retrotrans_gag_dom"/>
</dbReference>
<dbReference type="InterPro" id="IPR029472">
    <property type="entry name" value="Copia-like_N"/>
</dbReference>
<dbReference type="GO" id="GO:0003680">
    <property type="term" value="F:minor groove of adenine-thymine-rich DNA binding"/>
    <property type="evidence" value="ECO:0007669"/>
    <property type="project" value="InterPro"/>
</dbReference>
<proteinExistence type="predicted"/>
<feature type="region of interest" description="Disordered" evidence="5">
    <location>
        <begin position="655"/>
        <end position="730"/>
    </location>
</feature>
<protein>
    <recommendedName>
        <fullName evidence="6">PPC domain-containing protein</fullName>
    </recommendedName>
</protein>
<dbReference type="PANTHER" id="PTHR31100:SF3">
    <property type="entry name" value="AT-HOOK MOTIF NUCLEAR-LOCALIZED PROTEIN 20"/>
    <property type="match status" value="1"/>
</dbReference>
<comment type="subcellular location">
    <subcellularLocation>
        <location evidence="1">Nucleus</location>
    </subcellularLocation>
</comment>
<organism evidence="7 8">
    <name type="scientific">Rhododendron simsii</name>
    <name type="common">Sims's rhododendron</name>
    <dbReference type="NCBI Taxonomy" id="118357"/>
    <lineage>
        <taxon>Eukaryota</taxon>
        <taxon>Viridiplantae</taxon>
        <taxon>Streptophyta</taxon>
        <taxon>Embryophyta</taxon>
        <taxon>Tracheophyta</taxon>
        <taxon>Spermatophyta</taxon>
        <taxon>Magnoliopsida</taxon>
        <taxon>eudicotyledons</taxon>
        <taxon>Gunneridae</taxon>
        <taxon>Pentapetalae</taxon>
        <taxon>asterids</taxon>
        <taxon>Ericales</taxon>
        <taxon>Ericaceae</taxon>
        <taxon>Ericoideae</taxon>
        <taxon>Rhodoreae</taxon>
        <taxon>Rhododendron</taxon>
    </lineage>
</organism>
<keyword evidence="2" id="KW-0805">Transcription regulation</keyword>
<dbReference type="SUPFAM" id="SSF117856">
    <property type="entry name" value="AF0104/ALDC/Ptd012-like"/>
    <property type="match status" value="1"/>
</dbReference>
<dbReference type="Pfam" id="PF14244">
    <property type="entry name" value="Retrotran_gag_3"/>
    <property type="match status" value="1"/>
</dbReference>
<evidence type="ECO:0000256" key="1">
    <source>
        <dbReference type="ARBA" id="ARBA00004123"/>
    </source>
</evidence>
<accession>A0A834H1A0</accession>
<dbReference type="GO" id="GO:0005634">
    <property type="term" value="C:nucleus"/>
    <property type="evidence" value="ECO:0007669"/>
    <property type="project" value="UniProtKB-SubCell"/>
</dbReference>
<evidence type="ECO:0000313" key="8">
    <source>
        <dbReference type="Proteomes" id="UP000626092"/>
    </source>
</evidence>
<keyword evidence="3" id="KW-0238">DNA-binding</keyword>
<dbReference type="OrthoDB" id="1712967at2759"/>
<feature type="compositionally biased region" description="Low complexity" evidence="5">
    <location>
        <begin position="370"/>
        <end position="381"/>
    </location>
</feature>
<dbReference type="EMBL" id="WJXA01000005">
    <property type="protein sequence ID" value="KAF7143628.1"/>
    <property type="molecule type" value="Genomic_DNA"/>
</dbReference>
<keyword evidence="8" id="KW-1185">Reference proteome</keyword>
<keyword evidence="4" id="KW-0804">Transcription</keyword>
<evidence type="ECO:0000256" key="2">
    <source>
        <dbReference type="ARBA" id="ARBA00023015"/>
    </source>
</evidence>
<feature type="domain" description="PPC" evidence="6">
    <location>
        <begin position="530"/>
        <end position="668"/>
    </location>
</feature>
<feature type="region of interest" description="Disordered" evidence="5">
    <location>
        <begin position="341"/>
        <end position="529"/>
    </location>
</feature>
<evidence type="ECO:0000313" key="7">
    <source>
        <dbReference type="EMBL" id="KAF7143628.1"/>
    </source>
</evidence>
<feature type="compositionally biased region" description="Polar residues" evidence="5">
    <location>
        <begin position="390"/>
        <end position="407"/>
    </location>
</feature>
<dbReference type="InterPro" id="IPR014476">
    <property type="entry name" value="AHL15-29"/>
</dbReference>
<evidence type="ECO:0000259" key="6">
    <source>
        <dbReference type="PROSITE" id="PS51742"/>
    </source>
</evidence>
<feature type="compositionally biased region" description="Gly residues" evidence="5">
    <location>
        <begin position="662"/>
        <end position="694"/>
    </location>
</feature>
<dbReference type="FunFam" id="3.30.1330.80:FF:000001">
    <property type="entry name" value="AT-hook motif nuclear-localized protein"/>
    <property type="match status" value="1"/>
</dbReference>
<evidence type="ECO:0000256" key="3">
    <source>
        <dbReference type="ARBA" id="ARBA00023125"/>
    </source>
</evidence>
<dbReference type="PROSITE" id="PS51742">
    <property type="entry name" value="PPC"/>
    <property type="match status" value="1"/>
</dbReference>
<dbReference type="Gene3D" id="3.30.1330.80">
    <property type="entry name" value="Hypothetical protein, similar to alpha- acetolactate decarboxylase, domain 2"/>
    <property type="match status" value="1"/>
</dbReference>
<dbReference type="GO" id="GO:0003700">
    <property type="term" value="F:DNA-binding transcription factor activity"/>
    <property type="evidence" value="ECO:0007669"/>
    <property type="project" value="TreeGrafter"/>
</dbReference>
<dbReference type="CDD" id="cd11378">
    <property type="entry name" value="DUF296"/>
    <property type="match status" value="1"/>
</dbReference>